<dbReference type="InterPro" id="IPR036396">
    <property type="entry name" value="Cyt_P450_sf"/>
</dbReference>
<evidence type="ECO:0000256" key="8">
    <source>
        <dbReference type="RuleBase" id="RU000461"/>
    </source>
</evidence>
<comment type="cofactor">
    <cofactor evidence="1 7">
        <name>heme</name>
        <dbReference type="ChEBI" id="CHEBI:30413"/>
    </cofactor>
</comment>
<keyword evidence="9" id="KW-1185">Reference proteome</keyword>
<keyword evidence="4 8" id="KW-0560">Oxidoreductase</keyword>
<evidence type="ECO:0000256" key="1">
    <source>
        <dbReference type="ARBA" id="ARBA00001971"/>
    </source>
</evidence>
<dbReference type="GO" id="GO:0020037">
    <property type="term" value="F:heme binding"/>
    <property type="evidence" value="ECO:0007669"/>
    <property type="project" value="InterPro"/>
</dbReference>
<organism evidence="9 10">
    <name type="scientific">Panagrellus redivivus</name>
    <name type="common">Microworm</name>
    <dbReference type="NCBI Taxonomy" id="6233"/>
    <lineage>
        <taxon>Eukaryota</taxon>
        <taxon>Metazoa</taxon>
        <taxon>Ecdysozoa</taxon>
        <taxon>Nematoda</taxon>
        <taxon>Chromadorea</taxon>
        <taxon>Rhabditida</taxon>
        <taxon>Tylenchina</taxon>
        <taxon>Panagrolaimomorpha</taxon>
        <taxon>Panagrolaimoidea</taxon>
        <taxon>Panagrolaimidae</taxon>
        <taxon>Panagrellus</taxon>
    </lineage>
</organism>
<dbReference type="AlphaFoldDB" id="A0A7E4W6Y5"/>
<reference evidence="9" key="1">
    <citation type="journal article" date="2013" name="Genetics">
        <title>The draft genome and transcriptome of Panagrellus redivivus are shaped by the harsh demands of a free-living lifestyle.</title>
        <authorList>
            <person name="Srinivasan J."/>
            <person name="Dillman A.R."/>
            <person name="Macchietto M.G."/>
            <person name="Heikkinen L."/>
            <person name="Lakso M."/>
            <person name="Fracchia K.M."/>
            <person name="Antoshechkin I."/>
            <person name="Mortazavi A."/>
            <person name="Wong G."/>
            <person name="Sternberg P.W."/>
        </authorList>
    </citation>
    <scope>NUCLEOTIDE SEQUENCE [LARGE SCALE GENOMIC DNA]</scope>
    <source>
        <strain evidence="9">MT8872</strain>
    </source>
</reference>
<evidence type="ECO:0000256" key="4">
    <source>
        <dbReference type="ARBA" id="ARBA00023002"/>
    </source>
</evidence>
<proteinExistence type="inferred from homology"/>
<dbReference type="InterPro" id="IPR050182">
    <property type="entry name" value="Cytochrome_P450_fam2"/>
</dbReference>
<dbReference type="GO" id="GO:0006805">
    <property type="term" value="P:xenobiotic metabolic process"/>
    <property type="evidence" value="ECO:0007669"/>
    <property type="project" value="TreeGrafter"/>
</dbReference>
<keyword evidence="3 7" id="KW-0479">Metal-binding</keyword>
<evidence type="ECO:0000256" key="5">
    <source>
        <dbReference type="ARBA" id="ARBA00023004"/>
    </source>
</evidence>
<evidence type="ECO:0000256" key="2">
    <source>
        <dbReference type="ARBA" id="ARBA00010617"/>
    </source>
</evidence>
<dbReference type="PRINTS" id="PR00385">
    <property type="entry name" value="P450"/>
</dbReference>
<dbReference type="PANTHER" id="PTHR24300:SF375">
    <property type="entry name" value="CYTOCHROME P450 FAMILY"/>
    <property type="match status" value="1"/>
</dbReference>
<reference evidence="10" key="2">
    <citation type="submission" date="2020-10" db="UniProtKB">
        <authorList>
            <consortium name="WormBaseParasite"/>
        </authorList>
    </citation>
    <scope>IDENTIFICATION</scope>
</reference>
<dbReference type="FunFam" id="1.10.630.10:FF:000036">
    <property type="entry name" value="CYtochrome P450 family"/>
    <property type="match status" value="1"/>
</dbReference>
<keyword evidence="7 8" id="KW-0349">Heme</keyword>
<dbReference type="GO" id="GO:0005506">
    <property type="term" value="F:iron ion binding"/>
    <property type="evidence" value="ECO:0007669"/>
    <property type="project" value="InterPro"/>
</dbReference>
<evidence type="ECO:0000256" key="6">
    <source>
        <dbReference type="ARBA" id="ARBA00023033"/>
    </source>
</evidence>
<dbReference type="WBParaSite" id="Pan_g7639.t1">
    <property type="protein sequence ID" value="Pan_g7639.t1"/>
    <property type="gene ID" value="Pan_g7639"/>
</dbReference>
<dbReference type="PRINTS" id="PR00463">
    <property type="entry name" value="EP450I"/>
</dbReference>
<comment type="similarity">
    <text evidence="2 8">Belongs to the cytochrome P450 family.</text>
</comment>
<keyword evidence="6 8" id="KW-0503">Monooxygenase</keyword>
<dbReference type="GO" id="GO:0005737">
    <property type="term" value="C:cytoplasm"/>
    <property type="evidence" value="ECO:0007669"/>
    <property type="project" value="TreeGrafter"/>
</dbReference>
<keyword evidence="5 7" id="KW-0408">Iron</keyword>
<evidence type="ECO:0000256" key="3">
    <source>
        <dbReference type="ARBA" id="ARBA00022723"/>
    </source>
</evidence>
<feature type="binding site" description="axial binding residue" evidence="7">
    <location>
        <position position="444"/>
    </location>
    <ligand>
        <name>heme</name>
        <dbReference type="ChEBI" id="CHEBI:30413"/>
    </ligand>
    <ligandPart>
        <name>Fe</name>
        <dbReference type="ChEBI" id="CHEBI:18248"/>
    </ligandPart>
</feature>
<dbReference type="InterPro" id="IPR001128">
    <property type="entry name" value="Cyt_P450"/>
</dbReference>
<evidence type="ECO:0000256" key="7">
    <source>
        <dbReference type="PIRSR" id="PIRSR602401-1"/>
    </source>
</evidence>
<dbReference type="PROSITE" id="PS00086">
    <property type="entry name" value="CYTOCHROME_P450"/>
    <property type="match status" value="1"/>
</dbReference>
<protein>
    <submittedName>
        <fullName evidence="10">CYtochrome P450 family</fullName>
    </submittedName>
</protein>
<accession>A0A7E4W6Y5</accession>
<dbReference type="SUPFAM" id="SSF48264">
    <property type="entry name" value="Cytochrome P450"/>
    <property type="match status" value="1"/>
</dbReference>
<evidence type="ECO:0000313" key="10">
    <source>
        <dbReference type="WBParaSite" id="Pan_g7639.t1"/>
    </source>
</evidence>
<dbReference type="GO" id="GO:0016712">
    <property type="term" value="F:oxidoreductase activity, acting on paired donors, with incorporation or reduction of molecular oxygen, reduced flavin or flavoprotein as one donor, and incorporation of one atom of oxygen"/>
    <property type="evidence" value="ECO:0007669"/>
    <property type="project" value="TreeGrafter"/>
</dbReference>
<evidence type="ECO:0000313" key="9">
    <source>
        <dbReference type="Proteomes" id="UP000492821"/>
    </source>
</evidence>
<name>A0A7E4W6Y5_PANRE</name>
<dbReference type="Gene3D" id="1.10.630.10">
    <property type="entry name" value="Cytochrome P450"/>
    <property type="match status" value="1"/>
</dbReference>
<dbReference type="GO" id="GO:0006082">
    <property type="term" value="P:organic acid metabolic process"/>
    <property type="evidence" value="ECO:0007669"/>
    <property type="project" value="TreeGrafter"/>
</dbReference>
<sequence>MGLFLVALGLLAIYLVHFYFIRRRQLPPGPFPLPFIGNTYSFAHTPIDTCVQKWKDEYGDIMTIWMGHTPIVTVHDSKVIYDTFVKDGDAYAGRAQQRWNEIFRPGHTGLIFSEGPLWRDNRRFALQVFRNLGLGRNIMQERVLDDAIALIDYTKKEIKAGTTEFNFFDELDISIGSIINSITFGYRFSRDDRTEFIKAKKIAVQQVKFGGSILYRTMEEHYEYFRYLPFFKGTYKQIVDHKTEFTDFLGGQVATHRKNIDLESDEEPTDYVEAYLKHQHKLDKEGVKDHPFSETQLYSALLDLWVAGQETTATTLAWMVIYIIQNPEVQKKCQAELDEFIGDRIATLDDKVNLNYVNATVAEAQRLCNLVPINVPHRTLRDVEIMGHKIPKHTVILNQVSTVLYDERYFPGAKTFKPERFLDDKGKFYAPPELMPFSVGKRACLGEGLARLELFLFTANLLNQFKFGEVPGKPITGERMVAGTTAPAPWVCSITARH</sequence>
<dbReference type="PANTHER" id="PTHR24300">
    <property type="entry name" value="CYTOCHROME P450 508A4-RELATED"/>
    <property type="match status" value="1"/>
</dbReference>
<dbReference type="InterPro" id="IPR002401">
    <property type="entry name" value="Cyt_P450_E_grp-I"/>
</dbReference>
<dbReference type="InterPro" id="IPR017972">
    <property type="entry name" value="Cyt_P450_CS"/>
</dbReference>
<dbReference type="Pfam" id="PF00067">
    <property type="entry name" value="p450"/>
    <property type="match status" value="1"/>
</dbReference>
<dbReference type="CDD" id="cd20617">
    <property type="entry name" value="CYP1_2-like"/>
    <property type="match status" value="1"/>
</dbReference>
<dbReference type="Proteomes" id="UP000492821">
    <property type="component" value="Unassembled WGS sequence"/>
</dbReference>